<keyword evidence="6 8" id="KW-0675">Receptor</keyword>
<feature type="transmembrane region" description="Helical" evidence="9">
    <location>
        <begin position="190"/>
        <end position="209"/>
    </location>
</feature>
<feature type="domain" description="G-protein coupled receptors family 1 profile" evidence="10">
    <location>
        <begin position="90"/>
        <end position="434"/>
    </location>
</feature>
<dbReference type="InterPro" id="IPR017452">
    <property type="entry name" value="GPCR_Rhodpsn_7TM"/>
</dbReference>
<reference evidence="11 12" key="1">
    <citation type="submission" date="2020-06" db="EMBL/GenBank/DDBJ databases">
        <authorList>
            <person name="Li R."/>
            <person name="Bekaert M."/>
        </authorList>
    </citation>
    <scope>NUCLEOTIDE SEQUENCE [LARGE SCALE GENOMIC DNA]</scope>
    <source>
        <strain evidence="12">wild</strain>
    </source>
</reference>
<protein>
    <submittedName>
        <fullName evidence="11">CCKAR</fullName>
    </submittedName>
</protein>
<feature type="transmembrane region" description="Helical" evidence="9">
    <location>
        <begin position="147"/>
        <end position="169"/>
    </location>
</feature>
<dbReference type="PRINTS" id="PR00237">
    <property type="entry name" value="GPCRRHODOPSN"/>
</dbReference>
<dbReference type="EMBL" id="CACVKT020008870">
    <property type="protein sequence ID" value="CAC5418130.1"/>
    <property type="molecule type" value="Genomic_DNA"/>
</dbReference>
<comment type="similarity">
    <text evidence="8">Belongs to the G-protein coupled receptor 1 family.</text>
</comment>
<sequence length="457" mass="52370">MSICQGHFEETASSTILNRERHLNCDLPQTLFCAEMNYTSMANNSTIYPMCSTKITTGIYLDKTNEQVFKSIFLPSFIFTLFMFLIGGPGNALVFYIYFSKWRKTTARIFILALAGFDLMNCFFTMPMELAVLYNIITFDYNPVCKVFRYITFMMNHGSSVVLAAIAIDRYIRICYPLRPQLRPHHAKKVVILALILSVAFAWPALFIYGSQTVPIPIPGKTHVCIIGKTCLYEDKFIHTSYPLIFSFSLLVGNVIIDLAMIILYSMIGYQVIQRGTSVNPTPLKYRKGSTSTLSTDDNCLGDKRTEEQEQLARNNPENLQNEKNEKQVYSASEKNTHKLTKQSSASIRRDMFRQRSLSISSIEARKSQMYKTTLMLFMVTIVFMGSFVPYCVIVIIRALDKSYYSELSTAGKAVYNLFLRNYMLSSSLNPIIYCFLSIQFRQQCKDLFKRIKKALL</sequence>
<evidence type="ECO:0000256" key="5">
    <source>
        <dbReference type="ARBA" id="ARBA00023136"/>
    </source>
</evidence>
<keyword evidence="7 8" id="KW-0807">Transducer</keyword>
<feature type="transmembrane region" description="Helical" evidence="9">
    <location>
        <begin position="242"/>
        <end position="265"/>
    </location>
</feature>
<evidence type="ECO:0000256" key="2">
    <source>
        <dbReference type="ARBA" id="ARBA00022692"/>
    </source>
</evidence>
<evidence type="ECO:0000313" key="11">
    <source>
        <dbReference type="EMBL" id="CAC5418130.1"/>
    </source>
</evidence>
<feature type="transmembrane region" description="Helical" evidence="9">
    <location>
        <begin position="420"/>
        <end position="441"/>
    </location>
</feature>
<dbReference type="GO" id="GO:0016020">
    <property type="term" value="C:membrane"/>
    <property type="evidence" value="ECO:0007669"/>
    <property type="project" value="UniProtKB-SubCell"/>
</dbReference>
<dbReference type="InterPro" id="IPR000276">
    <property type="entry name" value="GPCR_Rhodpsn"/>
</dbReference>
<dbReference type="PANTHER" id="PTHR24238">
    <property type="entry name" value="G-PROTEIN COUPLED RECEPTOR"/>
    <property type="match status" value="1"/>
</dbReference>
<evidence type="ECO:0000256" key="1">
    <source>
        <dbReference type="ARBA" id="ARBA00004141"/>
    </source>
</evidence>
<dbReference type="Pfam" id="PF00001">
    <property type="entry name" value="7tm_1"/>
    <property type="match status" value="1"/>
</dbReference>
<dbReference type="SUPFAM" id="SSF81321">
    <property type="entry name" value="Family A G protein-coupled receptor-like"/>
    <property type="match status" value="1"/>
</dbReference>
<name>A0A6J8ECC4_MYTCO</name>
<evidence type="ECO:0000259" key="10">
    <source>
        <dbReference type="PROSITE" id="PS50262"/>
    </source>
</evidence>
<feature type="transmembrane region" description="Helical" evidence="9">
    <location>
        <begin position="109"/>
        <end position="127"/>
    </location>
</feature>
<evidence type="ECO:0000313" key="12">
    <source>
        <dbReference type="Proteomes" id="UP000507470"/>
    </source>
</evidence>
<evidence type="ECO:0000256" key="7">
    <source>
        <dbReference type="ARBA" id="ARBA00023224"/>
    </source>
</evidence>
<evidence type="ECO:0000256" key="3">
    <source>
        <dbReference type="ARBA" id="ARBA00022989"/>
    </source>
</evidence>
<keyword evidence="12" id="KW-1185">Reference proteome</keyword>
<evidence type="ECO:0000256" key="8">
    <source>
        <dbReference type="RuleBase" id="RU000688"/>
    </source>
</evidence>
<keyword evidence="2 8" id="KW-0812">Transmembrane</keyword>
<accession>A0A6J8ECC4</accession>
<dbReference type="Gene3D" id="1.20.1070.10">
    <property type="entry name" value="Rhodopsin 7-helix transmembrane proteins"/>
    <property type="match status" value="1"/>
</dbReference>
<dbReference type="Proteomes" id="UP000507470">
    <property type="component" value="Unassembled WGS sequence"/>
</dbReference>
<feature type="transmembrane region" description="Helical" evidence="9">
    <location>
        <begin position="375"/>
        <end position="400"/>
    </location>
</feature>
<organism evidence="11 12">
    <name type="scientific">Mytilus coruscus</name>
    <name type="common">Sea mussel</name>
    <dbReference type="NCBI Taxonomy" id="42192"/>
    <lineage>
        <taxon>Eukaryota</taxon>
        <taxon>Metazoa</taxon>
        <taxon>Spiralia</taxon>
        <taxon>Lophotrochozoa</taxon>
        <taxon>Mollusca</taxon>
        <taxon>Bivalvia</taxon>
        <taxon>Autobranchia</taxon>
        <taxon>Pteriomorphia</taxon>
        <taxon>Mytilida</taxon>
        <taxon>Mytiloidea</taxon>
        <taxon>Mytilidae</taxon>
        <taxon>Mytilinae</taxon>
        <taxon>Mytilus</taxon>
    </lineage>
</organism>
<feature type="transmembrane region" description="Helical" evidence="9">
    <location>
        <begin position="72"/>
        <end position="97"/>
    </location>
</feature>
<dbReference type="PROSITE" id="PS50262">
    <property type="entry name" value="G_PROTEIN_RECEP_F1_2"/>
    <property type="match status" value="1"/>
</dbReference>
<dbReference type="PANTHER" id="PTHR24238:SF47">
    <property type="entry name" value="ECDYSTEROIDS_DOPAMINE RECEPTOR-RELATED"/>
    <property type="match status" value="1"/>
</dbReference>
<evidence type="ECO:0000256" key="4">
    <source>
        <dbReference type="ARBA" id="ARBA00023040"/>
    </source>
</evidence>
<dbReference type="OrthoDB" id="10053542at2759"/>
<keyword evidence="5 9" id="KW-0472">Membrane</keyword>
<evidence type="ECO:0000256" key="6">
    <source>
        <dbReference type="ARBA" id="ARBA00023170"/>
    </source>
</evidence>
<keyword evidence="3 9" id="KW-1133">Transmembrane helix</keyword>
<dbReference type="GO" id="GO:0004930">
    <property type="term" value="F:G protein-coupled receptor activity"/>
    <property type="evidence" value="ECO:0007669"/>
    <property type="project" value="UniProtKB-KW"/>
</dbReference>
<dbReference type="CDD" id="cd00637">
    <property type="entry name" value="7tm_classA_rhodopsin-like"/>
    <property type="match status" value="1"/>
</dbReference>
<evidence type="ECO:0000256" key="9">
    <source>
        <dbReference type="SAM" id="Phobius"/>
    </source>
</evidence>
<dbReference type="PROSITE" id="PS00237">
    <property type="entry name" value="G_PROTEIN_RECEP_F1_1"/>
    <property type="match status" value="1"/>
</dbReference>
<dbReference type="AlphaFoldDB" id="A0A6J8ECC4"/>
<gene>
    <name evidence="11" type="ORF">MCOR_50589</name>
</gene>
<keyword evidence="4 8" id="KW-0297">G-protein coupled receptor</keyword>
<proteinExistence type="inferred from homology"/>
<comment type="subcellular location">
    <subcellularLocation>
        <location evidence="1">Membrane</location>
        <topology evidence="1">Multi-pass membrane protein</topology>
    </subcellularLocation>
</comment>